<evidence type="ECO:0008006" key="3">
    <source>
        <dbReference type="Google" id="ProtNLM"/>
    </source>
</evidence>
<comment type="caution">
    <text evidence="1">The sequence shown here is derived from an EMBL/GenBank/DDBJ whole genome shotgun (WGS) entry which is preliminary data.</text>
</comment>
<dbReference type="InterPro" id="IPR029278">
    <property type="entry name" value="Imm26"/>
</dbReference>
<dbReference type="Proteomes" id="UP000292627">
    <property type="component" value="Unassembled WGS sequence"/>
</dbReference>
<evidence type="ECO:0000313" key="1">
    <source>
        <dbReference type="EMBL" id="TAA28540.1"/>
    </source>
</evidence>
<accession>A0A4Q8LGF0</accession>
<dbReference type="Pfam" id="PF15428">
    <property type="entry name" value="Imm26"/>
    <property type="match status" value="1"/>
</dbReference>
<gene>
    <name evidence="1" type="ORF">EA660_02855</name>
</gene>
<dbReference type="RefSeq" id="WP_130550071.1">
    <property type="nucleotide sequence ID" value="NZ_SHMC01000001.1"/>
</dbReference>
<dbReference type="EMBL" id="SHMC01000001">
    <property type="protein sequence ID" value="TAA28540.1"/>
    <property type="molecule type" value="Genomic_DNA"/>
</dbReference>
<protein>
    <recommendedName>
        <fullName evidence="3">Immunity protein 26 of polymorphic toxin system</fullName>
    </recommendedName>
</protein>
<proteinExistence type="predicted"/>
<name>A0A4Q8LGF0_9GAMM</name>
<dbReference type="OrthoDB" id="979541at2"/>
<reference evidence="1 2" key="1">
    <citation type="submission" date="2019-02" db="EMBL/GenBank/DDBJ databases">
        <title>WGS of Pseudoxanthomonas species novum from clinical isolates.</title>
        <authorList>
            <person name="Bernier A.-M."/>
            <person name="Bernard K."/>
            <person name="Vachon A."/>
        </authorList>
    </citation>
    <scope>NUCLEOTIDE SEQUENCE [LARGE SCALE GENOMIC DNA]</scope>
    <source>
        <strain evidence="1 2">NML171200</strain>
    </source>
</reference>
<evidence type="ECO:0000313" key="2">
    <source>
        <dbReference type="Proteomes" id="UP000292627"/>
    </source>
</evidence>
<dbReference type="AlphaFoldDB" id="A0A4Q8LGF0"/>
<sequence>MKKRSKQRWGVGDYFKVPLSDGSLGFGQVASIEAEMGSAICAFFAVREESSEATPSDFGRPFSVIVVTKDLLDSADWPVCSSGKAIEVENYIDVDSMRARRYVGTRIIGSGIAMKLVEAYFGLYPWNGFHDPNYLDGHLVSPEMKSKWAVYK</sequence>
<organism evidence="1 2">
    <name type="scientific">Pseudoxanthomonas winnipegensis</name>
    <dbReference type="NCBI Taxonomy" id="2480810"/>
    <lineage>
        <taxon>Bacteria</taxon>
        <taxon>Pseudomonadati</taxon>
        <taxon>Pseudomonadota</taxon>
        <taxon>Gammaproteobacteria</taxon>
        <taxon>Lysobacterales</taxon>
        <taxon>Lysobacteraceae</taxon>
        <taxon>Pseudoxanthomonas</taxon>
    </lineage>
</organism>